<dbReference type="GO" id="GO:0009103">
    <property type="term" value="P:lipopolysaccharide biosynthetic process"/>
    <property type="evidence" value="ECO:0007669"/>
    <property type="project" value="TreeGrafter"/>
</dbReference>
<dbReference type="Pfam" id="PF13692">
    <property type="entry name" value="Glyco_trans_1_4"/>
    <property type="match status" value="1"/>
</dbReference>
<dbReference type="PANTHER" id="PTHR46401:SF2">
    <property type="entry name" value="GLYCOSYLTRANSFERASE WBBK-RELATED"/>
    <property type="match status" value="1"/>
</dbReference>
<keyword evidence="1 2" id="KW-0808">Transferase</keyword>
<gene>
    <name evidence="2" type="ORF">CEK71_02490</name>
</gene>
<dbReference type="NCBIfam" id="TIGR03087">
    <property type="entry name" value="stp1"/>
    <property type="match status" value="1"/>
</dbReference>
<dbReference type="AlphaFoldDB" id="A0A1Z4BUW3"/>
<dbReference type="RefSeq" id="WP_088617905.1">
    <property type="nucleotide sequence ID" value="NZ_CP022129.1"/>
</dbReference>
<dbReference type="OrthoDB" id="9807209at2"/>
<sequence length="396" mass="44066">MDNLLFLAHRIPYPPNKGDKIRSYHFLSHLVAEFTVYLGTFIDDPHDWQYTPMVDALCAETCYQGLQPLPAKIKSLQGLVTGEALSLPYYRNAAMQAWVDAVIKSHAIKKVLIFSSVMAMYIRPEHGVEMVVDLVDVDSDKWRQYAEKKHGVARWIYRREARYLLAYERRIAAVAKACLLVSEQEAALFKALAPEVAEKVGFVNNGVDTGYFAPQHGAVSPYQADAQVLVFTGAMDYWANVDAVVWFAEQVFPRLQARYPQVVFYIVGSKPSKAVLELANNPAIIVTGRVDDVRPYVAYARLAVAPLRIARGIQNKVLEAMAMAKVVVASHAAMEGIPYPSDAEVAVSEDAGQMLAQLSGYLQVPVTAPALVNREFVVAHFSWQQNVHKLAALIQE</sequence>
<proteinExistence type="predicted"/>
<name>A0A1Z4BUW3_9GAMM</name>
<evidence type="ECO:0000313" key="2">
    <source>
        <dbReference type="EMBL" id="ASF45022.1"/>
    </source>
</evidence>
<dbReference type="CDD" id="cd03801">
    <property type="entry name" value="GT4_PimA-like"/>
    <property type="match status" value="1"/>
</dbReference>
<dbReference type="EMBL" id="CP022129">
    <property type="protein sequence ID" value="ASF45022.1"/>
    <property type="molecule type" value="Genomic_DNA"/>
</dbReference>
<dbReference type="Proteomes" id="UP000197019">
    <property type="component" value="Chromosome"/>
</dbReference>
<keyword evidence="3" id="KW-1185">Reference proteome</keyword>
<protein>
    <submittedName>
        <fullName evidence="2">Sugar transferase</fullName>
    </submittedName>
</protein>
<dbReference type="SUPFAM" id="SSF53756">
    <property type="entry name" value="UDP-Glycosyltransferase/glycogen phosphorylase"/>
    <property type="match status" value="1"/>
</dbReference>
<dbReference type="KEGG" id="mpsy:CEK71_02490"/>
<evidence type="ECO:0000313" key="3">
    <source>
        <dbReference type="Proteomes" id="UP000197019"/>
    </source>
</evidence>
<dbReference type="Gene3D" id="3.40.50.2000">
    <property type="entry name" value="Glycogen Phosphorylase B"/>
    <property type="match status" value="2"/>
</dbReference>
<reference evidence="2 3" key="1">
    <citation type="submission" date="2017-06" db="EMBL/GenBank/DDBJ databases">
        <title>Genome Sequencing of the methanotroph Methylovulum psychrotolerants str. HV10-M2 isolated from a high-altitude environment.</title>
        <authorList>
            <person name="Mateos-Rivera A."/>
        </authorList>
    </citation>
    <scope>NUCLEOTIDE SEQUENCE [LARGE SCALE GENOMIC DNA]</scope>
    <source>
        <strain evidence="2 3">HV10_M2</strain>
    </source>
</reference>
<dbReference type="InterPro" id="IPR017521">
    <property type="entry name" value="Sugar_tfrase_PEP-CTERM_Stp1"/>
</dbReference>
<accession>A0A1Z4BUW3</accession>
<dbReference type="PANTHER" id="PTHR46401">
    <property type="entry name" value="GLYCOSYLTRANSFERASE WBBK-RELATED"/>
    <property type="match status" value="1"/>
</dbReference>
<evidence type="ECO:0000256" key="1">
    <source>
        <dbReference type="ARBA" id="ARBA00022679"/>
    </source>
</evidence>
<organism evidence="2 3">
    <name type="scientific">Methylovulum psychrotolerans</name>
    <dbReference type="NCBI Taxonomy" id="1704499"/>
    <lineage>
        <taxon>Bacteria</taxon>
        <taxon>Pseudomonadati</taxon>
        <taxon>Pseudomonadota</taxon>
        <taxon>Gammaproteobacteria</taxon>
        <taxon>Methylococcales</taxon>
        <taxon>Methylococcaceae</taxon>
        <taxon>Methylovulum</taxon>
    </lineage>
</organism>
<dbReference type="GO" id="GO:0016757">
    <property type="term" value="F:glycosyltransferase activity"/>
    <property type="evidence" value="ECO:0007669"/>
    <property type="project" value="TreeGrafter"/>
</dbReference>